<dbReference type="PROSITE" id="PS00028">
    <property type="entry name" value="ZINC_FINGER_C2H2_1"/>
    <property type="match status" value="1"/>
</dbReference>
<dbReference type="Proteomes" id="UP000053342">
    <property type="component" value="Unassembled WGS sequence"/>
</dbReference>
<dbReference type="Pfam" id="PF00096">
    <property type="entry name" value="zf-C2H2"/>
    <property type="match status" value="2"/>
</dbReference>
<feature type="domain" description="C2H2-type" evidence="2">
    <location>
        <begin position="40"/>
        <end position="58"/>
    </location>
</feature>
<dbReference type="OrthoDB" id="3437960at2759"/>
<keyword evidence="4" id="KW-1185">Reference proteome</keyword>
<dbReference type="STRING" id="215243.A0A0D2D4I2"/>
<dbReference type="RefSeq" id="XP_016258359.1">
    <property type="nucleotide sequence ID" value="XM_016411605.1"/>
</dbReference>
<keyword evidence="1" id="KW-0479">Metal-binding</keyword>
<evidence type="ECO:0000259" key="2">
    <source>
        <dbReference type="PROSITE" id="PS50157"/>
    </source>
</evidence>
<dbReference type="SMART" id="SM00355">
    <property type="entry name" value="ZnF_C2H2"/>
    <property type="match status" value="1"/>
</dbReference>
<evidence type="ECO:0000313" key="3">
    <source>
        <dbReference type="EMBL" id="KIW38143.1"/>
    </source>
</evidence>
<dbReference type="GO" id="GO:0008270">
    <property type="term" value="F:zinc ion binding"/>
    <property type="evidence" value="ECO:0007669"/>
    <property type="project" value="UniProtKB-KW"/>
</dbReference>
<name>A0A0D2D4I2_9EURO</name>
<dbReference type="Gene3D" id="3.30.160.60">
    <property type="entry name" value="Classic Zinc Finger"/>
    <property type="match status" value="1"/>
</dbReference>
<dbReference type="GeneID" id="27362177"/>
<evidence type="ECO:0000313" key="4">
    <source>
        <dbReference type="Proteomes" id="UP000053342"/>
    </source>
</evidence>
<dbReference type="AlphaFoldDB" id="A0A0D2D4I2"/>
<sequence>MASNNGAGERHYCEALGCNRSFKNKNSLKTHINGVHQEGYPCQRCGRDLKDPSNLKRHGPKCPRASPEEKAKATLFSCAWPSCRYEGRKDNVVRHQKTCKLQPEGNDAKPAPLKMSKEWKEQAELGLLSATIEENGAEEDLLAQQEAPVPQFEVQDLNGAYQAQVEEAPETSLDNAFLETTGTQFQCQAYDNVASGLALSTSERNVSTPGSRENVAFPGHNNNYVPPAGQCNIGTANIFPAQADYNNVALPAVGNDFQGHVTYNYNAASDMAVSSSGAAVSTLGGMENVAFPGHNDYVLGAGQCNIGTANIFPAQAGFDNTILPAAANDFQGYVEYNYNPVPGAGFLVSENELPSLAPNPELYVPYETYMNFGMDFAFNT</sequence>
<keyword evidence="1" id="KW-0862">Zinc</keyword>
<dbReference type="HOGENOM" id="CLU_727684_0_0_1"/>
<keyword evidence="1" id="KW-0863">Zinc-finger</keyword>
<feature type="domain" description="C2H2-type" evidence="2">
    <location>
        <begin position="11"/>
        <end position="41"/>
    </location>
</feature>
<evidence type="ECO:0000256" key="1">
    <source>
        <dbReference type="PROSITE-ProRule" id="PRU00042"/>
    </source>
</evidence>
<dbReference type="VEuPathDB" id="FungiDB:PV06_10103"/>
<proteinExistence type="predicted"/>
<dbReference type="InterPro" id="IPR013087">
    <property type="entry name" value="Znf_C2H2_type"/>
</dbReference>
<accession>A0A0D2D4I2</accession>
<dbReference type="EMBL" id="KN847342">
    <property type="protein sequence ID" value="KIW38143.1"/>
    <property type="molecule type" value="Genomic_DNA"/>
</dbReference>
<gene>
    <name evidence="3" type="ORF">PV06_10103</name>
</gene>
<protein>
    <recommendedName>
        <fullName evidence="2">C2H2-type domain-containing protein</fullName>
    </recommendedName>
</protein>
<reference evidence="3 4" key="1">
    <citation type="submission" date="2015-01" db="EMBL/GenBank/DDBJ databases">
        <title>The Genome Sequence of Exophiala oligosperma CBS72588.</title>
        <authorList>
            <consortium name="The Broad Institute Genomics Platform"/>
            <person name="Cuomo C."/>
            <person name="de Hoog S."/>
            <person name="Gorbushina A."/>
            <person name="Stielow B."/>
            <person name="Teixiera M."/>
            <person name="Abouelleil A."/>
            <person name="Chapman S.B."/>
            <person name="Priest M."/>
            <person name="Young S.K."/>
            <person name="Wortman J."/>
            <person name="Nusbaum C."/>
            <person name="Birren B."/>
        </authorList>
    </citation>
    <scope>NUCLEOTIDE SEQUENCE [LARGE SCALE GENOMIC DNA]</scope>
    <source>
        <strain evidence="3 4">CBS 72588</strain>
    </source>
</reference>
<dbReference type="PROSITE" id="PS50157">
    <property type="entry name" value="ZINC_FINGER_C2H2_2"/>
    <property type="match status" value="2"/>
</dbReference>
<organism evidence="3 4">
    <name type="scientific">Exophiala oligosperma</name>
    <dbReference type="NCBI Taxonomy" id="215243"/>
    <lineage>
        <taxon>Eukaryota</taxon>
        <taxon>Fungi</taxon>
        <taxon>Dikarya</taxon>
        <taxon>Ascomycota</taxon>
        <taxon>Pezizomycotina</taxon>
        <taxon>Eurotiomycetes</taxon>
        <taxon>Chaetothyriomycetidae</taxon>
        <taxon>Chaetothyriales</taxon>
        <taxon>Herpotrichiellaceae</taxon>
        <taxon>Exophiala</taxon>
    </lineage>
</organism>